<sequence length="174" mass="20716">MSSPLCENKTKLKEKTNFYLKQQLDPLRVKELLNSKILSSPKGWKEPNYANIFRNLITRLPKEPFSKEKKPCKRKYNSSFTRSSISSMYYDISKINQDKCLARHFLRLTEKRRVPEVKFMNKVIQAKNIGTTQEYLNINLKNLRKIKNCRTWKKPDGQTKILFQNFRPLPEDDK</sequence>
<comment type="caution">
    <text evidence="1">The sequence shown here is derived from an EMBL/GenBank/DDBJ whole genome shotgun (WGS) entry which is preliminary data.</text>
</comment>
<proteinExistence type="predicted"/>
<evidence type="ECO:0000313" key="1">
    <source>
        <dbReference type="EMBL" id="CAI2373642.1"/>
    </source>
</evidence>
<accession>A0AAD2CXV4</accession>
<name>A0AAD2CXV4_EUPCR</name>
<dbReference type="EMBL" id="CAMPGE010014999">
    <property type="protein sequence ID" value="CAI2373642.1"/>
    <property type="molecule type" value="Genomic_DNA"/>
</dbReference>
<keyword evidence="2" id="KW-1185">Reference proteome</keyword>
<dbReference type="AlphaFoldDB" id="A0AAD2CXV4"/>
<dbReference type="Proteomes" id="UP001295684">
    <property type="component" value="Unassembled WGS sequence"/>
</dbReference>
<gene>
    <name evidence="1" type="ORF">ECRASSUSDP1_LOCUS14988</name>
</gene>
<organism evidence="1 2">
    <name type="scientific">Euplotes crassus</name>
    <dbReference type="NCBI Taxonomy" id="5936"/>
    <lineage>
        <taxon>Eukaryota</taxon>
        <taxon>Sar</taxon>
        <taxon>Alveolata</taxon>
        <taxon>Ciliophora</taxon>
        <taxon>Intramacronucleata</taxon>
        <taxon>Spirotrichea</taxon>
        <taxon>Hypotrichia</taxon>
        <taxon>Euplotida</taxon>
        <taxon>Euplotidae</taxon>
        <taxon>Moneuplotes</taxon>
    </lineage>
</organism>
<reference evidence="1" key="1">
    <citation type="submission" date="2023-07" db="EMBL/GenBank/DDBJ databases">
        <authorList>
            <consortium name="AG Swart"/>
            <person name="Singh M."/>
            <person name="Singh A."/>
            <person name="Seah K."/>
            <person name="Emmerich C."/>
        </authorList>
    </citation>
    <scope>NUCLEOTIDE SEQUENCE</scope>
    <source>
        <strain evidence="1">DP1</strain>
    </source>
</reference>
<evidence type="ECO:0000313" key="2">
    <source>
        <dbReference type="Proteomes" id="UP001295684"/>
    </source>
</evidence>
<protein>
    <submittedName>
        <fullName evidence="1">Uncharacterized protein</fullName>
    </submittedName>
</protein>